<proteinExistence type="predicted"/>
<accession>A0A0W0WNK0</accession>
<sequence length="319" mass="37362">MFNELYDYFLTQRTELAKMVEAKSENGLKQAIFNALDDFKQEASEHLYHESVLIEKQINYLILQELYCRQIEKKNEEGTVRAWLKLEDSYKKLEHMLIQARMQDFKNLSAEEKSDKIKEEINFADQHIRENSSANEDFLKMMVFVRKEHNTVAKNEADVAVSYFSSKHEELSKKSEALQTSLETLKGEKSKLKDEQEKQVPLSMLEQWAVKVKYDQANLFQRFIVWAVNKFSNLGEKAPKRFDELRKTQLALNMKTGQVSNTETLLMENNREKRHVAAELTSAKKRKESAELFYEKESSHDKSSEHTSEPSEQPINKGF</sequence>
<feature type="region of interest" description="Disordered" evidence="2">
    <location>
        <begin position="279"/>
        <end position="319"/>
    </location>
</feature>
<dbReference type="STRING" id="454.Lisr_0270"/>
<evidence type="ECO:0000256" key="1">
    <source>
        <dbReference type="SAM" id="Coils"/>
    </source>
</evidence>
<dbReference type="Proteomes" id="UP000054761">
    <property type="component" value="Unassembled WGS sequence"/>
</dbReference>
<dbReference type="RefSeq" id="WP_131780716.1">
    <property type="nucleotide sequence ID" value="NZ_CAAAJA010000004.1"/>
</dbReference>
<protein>
    <submittedName>
        <fullName evidence="3">Uncharacterized protein</fullName>
    </submittedName>
</protein>
<evidence type="ECO:0000313" key="3">
    <source>
        <dbReference type="EMBL" id="KTD33902.1"/>
    </source>
</evidence>
<reference evidence="3 4" key="1">
    <citation type="submission" date="2015-11" db="EMBL/GenBank/DDBJ databases">
        <title>Genomic analysis of 38 Legionella species identifies large and diverse effector repertoires.</title>
        <authorList>
            <person name="Burstein D."/>
            <person name="Amaro F."/>
            <person name="Zusman T."/>
            <person name="Lifshitz Z."/>
            <person name="Cohen O."/>
            <person name="Gilbert J.A."/>
            <person name="Pupko T."/>
            <person name="Shuman H.A."/>
            <person name="Segal G."/>
        </authorList>
    </citation>
    <scope>NUCLEOTIDE SEQUENCE [LARGE SCALE GENOMIC DNA]</scope>
    <source>
        <strain evidence="3 4">Bercovier 4</strain>
    </source>
</reference>
<dbReference type="PATRIC" id="fig|454.4.peg.285"/>
<evidence type="ECO:0000313" key="4">
    <source>
        <dbReference type="Proteomes" id="UP000054761"/>
    </source>
</evidence>
<keyword evidence="1" id="KW-0175">Coiled coil</keyword>
<dbReference type="OrthoDB" id="5653380at2"/>
<feature type="compositionally biased region" description="Basic and acidic residues" evidence="2">
    <location>
        <begin position="288"/>
        <end position="309"/>
    </location>
</feature>
<feature type="compositionally biased region" description="Polar residues" evidence="2">
    <location>
        <begin position="310"/>
        <end position="319"/>
    </location>
</feature>
<organism evidence="3 4">
    <name type="scientific">Legionella israelensis</name>
    <dbReference type="NCBI Taxonomy" id="454"/>
    <lineage>
        <taxon>Bacteria</taxon>
        <taxon>Pseudomonadati</taxon>
        <taxon>Pseudomonadota</taxon>
        <taxon>Gammaproteobacteria</taxon>
        <taxon>Legionellales</taxon>
        <taxon>Legionellaceae</taxon>
        <taxon>Legionella</taxon>
    </lineage>
</organism>
<dbReference type="AlphaFoldDB" id="A0A0W0WNK0"/>
<gene>
    <name evidence="3" type="ORF">Lisr_0270</name>
</gene>
<name>A0A0W0WNK0_9GAMM</name>
<comment type="caution">
    <text evidence="3">The sequence shown here is derived from an EMBL/GenBank/DDBJ whole genome shotgun (WGS) entry which is preliminary data.</text>
</comment>
<feature type="coiled-coil region" evidence="1">
    <location>
        <begin position="168"/>
        <end position="195"/>
    </location>
</feature>
<dbReference type="EMBL" id="LNYH01000006">
    <property type="protein sequence ID" value="KTD33902.1"/>
    <property type="molecule type" value="Genomic_DNA"/>
</dbReference>
<keyword evidence="4" id="KW-1185">Reference proteome</keyword>
<evidence type="ECO:0000256" key="2">
    <source>
        <dbReference type="SAM" id="MobiDB-lite"/>
    </source>
</evidence>